<protein>
    <recommendedName>
        <fullName evidence="4">LAGLIDADG homing endonuclease</fullName>
    </recommendedName>
</protein>
<dbReference type="Proteomes" id="UP001054837">
    <property type="component" value="Unassembled WGS sequence"/>
</dbReference>
<gene>
    <name evidence="2" type="ORF">CDAR_383431</name>
</gene>
<keyword evidence="3" id="KW-1185">Reference proteome</keyword>
<feature type="region of interest" description="Disordered" evidence="1">
    <location>
        <begin position="68"/>
        <end position="88"/>
    </location>
</feature>
<reference evidence="2 3" key="1">
    <citation type="submission" date="2021-06" db="EMBL/GenBank/DDBJ databases">
        <title>Caerostris darwini draft genome.</title>
        <authorList>
            <person name="Kono N."/>
            <person name="Arakawa K."/>
        </authorList>
    </citation>
    <scope>NUCLEOTIDE SEQUENCE [LARGE SCALE GENOMIC DNA]</scope>
</reference>
<organism evidence="2 3">
    <name type="scientific">Caerostris darwini</name>
    <dbReference type="NCBI Taxonomy" id="1538125"/>
    <lineage>
        <taxon>Eukaryota</taxon>
        <taxon>Metazoa</taxon>
        <taxon>Ecdysozoa</taxon>
        <taxon>Arthropoda</taxon>
        <taxon>Chelicerata</taxon>
        <taxon>Arachnida</taxon>
        <taxon>Araneae</taxon>
        <taxon>Araneomorphae</taxon>
        <taxon>Entelegynae</taxon>
        <taxon>Araneoidea</taxon>
        <taxon>Araneidae</taxon>
        <taxon>Caerostris</taxon>
    </lineage>
</organism>
<evidence type="ECO:0008006" key="4">
    <source>
        <dbReference type="Google" id="ProtNLM"/>
    </source>
</evidence>
<dbReference type="EMBL" id="BPLQ01002109">
    <property type="protein sequence ID" value="GIX88897.1"/>
    <property type="molecule type" value="Genomic_DNA"/>
</dbReference>
<name>A0AAV4NVH7_9ARAC</name>
<proteinExistence type="predicted"/>
<accession>A0AAV4NVH7</accession>
<evidence type="ECO:0000313" key="3">
    <source>
        <dbReference type="Proteomes" id="UP001054837"/>
    </source>
</evidence>
<dbReference type="AlphaFoldDB" id="A0AAV4NVH7"/>
<sequence>MRFLTFIEEINCLSTCYFGGNELANKTITLSVFKKPRNNTITLSGFTSIVRGIHPELKYNATEMCLKKQNPKKSPKDAPSFFFPKDNRQDKDQCFSTLLESYHSQSRTEHHLPP</sequence>
<evidence type="ECO:0000313" key="2">
    <source>
        <dbReference type="EMBL" id="GIX88897.1"/>
    </source>
</evidence>
<evidence type="ECO:0000256" key="1">
    <source>
        <dbReference type="SAM" id="MobiDB-lite"/>
    </source>
</evidence>
<comment type="caution">
    <text evidence="2">The sequence shown here is derived from an EMBL/GenBank/DDBJ whole genome shotgun (WGS) entry which is preliminary data.</text>
</comment>